<sequence>MQIGNKPVENREPQNDAFVRNLLDLEEKLDGSTNSDMSRTPWTSMGDMVDGDDAVRPRKYMSNPAAQMTTLHTNKQISLADIQVIRFGALSIDPAHLHNPRLAFHPTRFPCRKGLSVKEHDDMIE</sequence>
<proteinExistence type="predicted"/>
<organism evidence="4">
    <name type="scientific">Echinostoma caproni</name>
    <dbReference type="NCBI Taxonomy" id="27848"/>
    <lineage>
        <taxon>Eukaryota</taxon>
        <taxon>Metazoa</taxon>
        <taxon>Spiralia</taxon>
        <taxon>Lophotrochozoa</taxon>
        <taxon>Platyhelminthes</taxon>
        <taxon>Trematoda</taxon>
        <taxon>Digenea</taxon>
        <taxon>Plagiorchiida</taxon>
        <taxon>Echinostomata</taxon>
        <taxon>Echinostomatoidea</taxon>
        <taxon>Echinostomatidae</taxon>
        <taxon>Echinostoma</taxon>
    </lineage>
</organism>
<accession>A0A183AJ46</accession>
<evidence type="ECO:0000313" key="2">
    <source>
        <dbReference type="EMBL" id="VDP79839.1"/>
    </source>
</evidence>
<evidence type="ECO:0000313" key="4">
    <source>
        <dbReference type="WBParaSite" id="ECPE_0000699501-mRNA-1"/>
    </source>
</evidence>
<dbReference type="EMBL" id="UZAN01044021">
    <property type="protein sequence ID" value="VDP79839.1"/>
    <property type="molecule type" value="Genomic_DNA"/>
</dbReference>
<keyword evidence="3" id="KW-1185">Reference proteome</keyword>
<dbReference type="Proteomes" id="UP000272942">
    <property type="component" value="Unassembled WGS sequence"/>
</dbReference>
<reference evidence="2 3" key="2">
    <citation type="submission" date="2018-11" db="EMBL/GenBank/DDBJ databases">
        <authorList>
            <consortium name="Pathogen Informatics"/>
        </authorList>
    </citation>
    <scope>NUCLEOTIDE SEQUENCE [LARGE SCALE GENOMIC DNA]</scope>
    <source>
        <strain evidence="2 3">Egypt</strain>
    </source>
</reference>
<dbReference type="AlphaFoldDB" id="A0A183AJ46"/>
<evidence type="ECO:0000313" key="3">
    <source>
        <dbReference type="Proteomes" id="UP000272942"/>
    </source>
</evidence>
<name>A0A183AJ46_9TREM</name>
<feature type="region of interest" description="Disordered" evidence="1">
    <location>
        <begin position="29"/>
        <end position="55"/>
    </location>
</feature>
<gene>
    <name evidence="2" type="ORF">ECPE_LOCUS6981</name>
</gene>
<feature type="compositionally biased region" description="Polar residues" evidence="1">
    <location>
        <begin position="31"/>
        <end position="43"/>
    </location>
</feature>
<protein>
    <submittedName>
        <fullName evidence="2 4">Uncharacterized protein</fullName>
    </submittedName>
</protein>
<dbReference type="WBParaSite" id="ECPE_0000699501-mRNA-1">
    <property type="protein sequence ID" value="ECPE_0000699501-mRNA-1"/>
    <property type="gene ID" value="ECPE_0000699501"/>
</dbReference>
<reference evidence="4" key="1">
    <citation type="submission" date="2016-06" db="UniProtKB">
        <authorList>
            <consortium name="WormBaseParasite"/>
        </authorList>
    </citation>
    <scope>IDENTIFICATION</scope>
</reference>
<evidence type="ECO:0000256" key="1">
    <source>
        <dbReference type="SAM" id="MobiDB-lite"/>
    </source>
</evidence>